<sequence length="278" mass="31379">MNVQKNFKTLQNLQSMEIDSKGIMWVLGSDCPGKLVLLDLNDGGKVVYSYTIPEDICTRKGCWLNDIILEERFEGYAYISEASNSDPGLIVFSRKQGKAWKLRVSSMLADVNVVNYTVGGVLVNTWLNVDSLAMAPVPKDRSEDRKIFYSPLSSRSLYSISDRILRNETVFCGIEWRTHVEFLLCRPSNSDGMIVDTRGDLYMGYLTKFAIAKTVSTSVEKIVWPDSFAIDDDGNLYNLADSVNRFLNNNGPLQIPKKPIIRILKMHTVTKSYLHTAL</sequence>
<keyword evidence="5" id="KW-1185">Reference proteome</keyword>
<dbReference type="RefSeq" id="XP_017769859.1">
    <property type="nucleotide sequence ID" value="XM_017914370.1"/>
</dbReference>
<dbReference type="InterPro" id="IPR017996">
    <property type="entry name" value="MRJP/yellow-related"/>
</dbReference>
<dbReference type="Gene3D" id="2.120.10.30">
    <property type="entry name" value="TolB, C-terminal domain"/>
    <property type="match status" value="1"/>
</dbReference>
<reference evidence="6" key="1">
    <citation type="submission" date="2025-08" db="UniProtKB">
        <authorList>
            <consortium name="RefSeq"/>
        </authorList>
    </citation>
    <scope>IDENTIFICATION</scope>
    <source>
        <tissue evidence="6">Whole Larva</tissue>
    </source>
</reference>
<comment type="subcellular location">
    <subcellularLocation>
        <location evidence="1">Secreted</location>
    </subcellularLocation>
</comment>
<dbReference type="SUPFAM" id="SSF63829">
    <property type="entry name" value="Calcium-dependent phosphotriesterase"/>
    <property type="match status" value="1"/>
</dbReference>
<evidence type="ECO:0000256" key="2">
    <source>
        <dbReference type="ARBA" id="ARBA00009127"/>
    </source>
</evidence>
<evidence type="ECO:0000256" key="1">
    <source>
        <dbReference type="ARBA" id="ARBA00004613"/>
    </source>
</evidence>
<organism evidence="5 6">
    <name type="scientific">Nicrophorus vespilloides</name>
    <name type="common">Boreal carrion beetle</name>
    <dbReference type="NCBI Taxonomy" id="110193"/>
    <lineage>
        <taxon>Eukaryota</taxon>
        <taxon>Metazoa</taxon>
        <taxon>Ecdysozoa</taxon>
        <taxon>Arthropoda</taxon>
        <taxon>Hexapoda</taxon>
        <taxon>Insecta</taxon>
        <taxon>Pterygota</taxon>
        <taxon>Neoptera</taxon>
        <taxon>Endopterygota</taxon>
        <taxon>Coleoptera</taxon>
        <taxon>Polyphaga</taxon>
        <taxon>Staphyliniformia</taxon>
        <taxon>Silphidae</taxon>
        <taxon>Nicrophorinae</taxon>
        <taxon>Nicrophorus</taxon>
    </lineage>
</organism>
<protein>
    <submittedName>
        <fullName evidence="6">Protein yellow-like</fullName>
    </submittedName>
</protein>
<comment type="similarity">
    <text evidence="2">Belongs to the major royal jelly protein family.</text>
</comment>
<evidence type="ECO:0000313" key="5">
    <source>
        <dbReference type="Proteomes" id="UP000695000"/>
    </source>
</evidence>
<accession>A0ABM1M5K9</accession>
<dbReference type="Proteomes" id="UP000695000">
    <property type="component" value="Unplaced"/>
</dbReference>
<name>A0ABM1M5K9_NICVS</name>
<evidence type="ECO:0000313" key="6">
    <source>
        <dbReference type="RefSeq" id="XP_017769859.1"/>
    </source>
</evidence>
<proteinExistence type="inferred from homology"/>
<dbReference type="PANTHER" id="PTHR10009">
    <property type="entry name" value="PROTEIN YELLOW-RELATED"/>
    <property type="match status" value="1"/>
</dbReference>
<evidence type="ECO:0000256" key="3">
    <source>
        <dbReference type="ARBA" id="ARBA00022525"/>
    </source>
</evidence>
<dbReference type="PANTHER" id="PTHR10009:SF18">
    <property type="entry name" value="PROTEIN YELLOW-LIKE PROTEIN"/>
    <property type="match status" value="1"/>
</dbReference>
<dbReference type="InterPro" id="IPR011042">
    <property type="entry name" value="6-blade_b-propeller_TolB-like"/>
</dbReference>
<keyword evidence="4" id="KW-0732">Signal</keyword>
<keyword evidence="3" id="KW-0964">Secreted</keyword>
<evidence type="ECO:0000256" key="4">
    <source>
        <dbReference type="ARBA" id="ARBA00022729"/>
    </source>
</evidence>
<gene>
    <name evidence="6" type="primary">LOC108557725</name>
</gene>
<dbReference type="Pfam" id="PF03022">
    <property type="entry name" value="MRJP"/>
    <property type="match status" value="1"/>
</dbReference>
<dbReference type="GeneID" id="108557725"/>